<gene>
    <name evidence="4" type="ORF">SAMN06265371_10684</name>
</gene>
<dbReference type="InterPro" id="IPR029052">
    <property type="entry name" value="Metallo-depent_PP-like"/>
</dbReference>
<dbReference type="PANTHER" id="PTHR10161:SF14">
    <property type="entry name" value="TARTRATE-RESISTANT ACID PHOSPHATASE TYPE 5"/>
    <property type="match status" value="1"/>
</dbReference>
<protein>
    <submittedName>
        <fullName evidence="4">Calcineurin-like phosphoesterase</fullName>
    </submittedName>
</protein>
<dbReference type="PROSITE" id="PS51257">
    <property type="entry name" value="PROKAR_LIPOPROTEIN"/>
    <property type="match status" value="1"/>
</dbReference>
<dbReference type="RefSeq" id="WP_089381847.1">
    <property type="nucleotide sequence ID" value="NZ_FZNT01000006.1"/>
</dbReference>
<dbReference type="Proteomes" id="UP000198384">
    <property type="component" value="Unassembled WGS sequence"/>
</dbReference>
<dbReference type="Gene3D" id="3.60.21.10">
    <property type="match status" value="1"/>
</dbReference>
<dbReference type="InterPro" id="IPR004843">
    <property type="entry name" value="Calcineurin-like_PHP"/>
</dbReference>
<dbReference type="AlphaFoldDB" id="A0A238XJI5"/>
<dbReference type="PANTHER" id="PTHR10161">
    <property type="entry name" value="TARTRATE-RESISTANT ACID PHOSPHATASE TYPE 5"/>
    <property type="match status" value="1"/>
</dbReference>
<dbReference type="InterPro" id="IPR051558">
    <property type="entry name" value="Metallophosphoesterase_PAP"/>
</dbReference>
<keyword evidence="5" id="KW-1185">Reference proteome</keyword>
<evidence type="ECO:0000256" key="1">
    <source>
        <dbReference type="ARBA" id="ARBA00022729"/>
    </source>
</evidence>
<dbReference type="GO" id="GO:0016787">
    <property type="term" value="F:hydrolase activity"/>
    <property type="evidence" value="ECO:0007669"/>
    <property type="project" value="UniProtKB-KW"/>
</dbReference>
<dbReference type="Pfam" id="PF00149">
    <property type="entry name" value="Metallophos"/>
    <property type="match status" value="1"/>
</dbReference>
<dbReference type="SUPFAM" id="SSF56300">
    <property type="entry name" value="Metallo-dependent phosphatases"/>
    <property type="match status" value="1"/>
</dbReference>
<accession>A0A238XJI5</accession>
<evidence type="ECO:0000313" key="4">
    <source>
        <dbReference type="EMBL" id="SNR58741.1"/>
    </source>
</evidence>
<proteinExistence type="predicted"/>
<evidence type="ECO:0000256" key="2">
    <source>
        <dbReference type="ARBA" id="ARBA00022801"/>
    </source>
</evidence>
<keyword evidence="1" id="KW-0732">Signal</keyword>
<sequence>MSRFNSAKLSFFLITLFIAGCASYNKQYSESITIEHQENYESSDEIDHTFYLIGDAGNASFSNPLSHFKLLKKELSTTNTNATVLFLGDNIYEKGMPKKSDPERDLAEHRLNTQIDLVKDFKGTPIFIPGNHDYYNDGIEGLEREANYITKQLDDKDSFLPKNGCPITMLDISEEIALIIIDSQWYLENWDKNPAMNANCEIKTRTKFFQEYERLIKKNTLKTTVVAIHHPMFSYGSHAGHYSLKAQLYPTGGSFPLPIIGSLVNVLRKTSGLSSQDMINPYYQDLRKRLLTISQKQENIIFVSGHEHNLQYIVNDKIPQIISGSGSKTSPARVIEGSKFSYGGLGYAKFVKYKNGASWVYYYTETNGIKELLFKANIQNTKTIEDINKYDLNFPDTIAASIYLQKDTEKSNAFISFWGTHYRKYYGIKIKASTVNLDTLFGGLKPVRKGGGNQSRSLRLQNASGQEFVMRALHKSATQYLQAVAFRDQYIKDEYSNTYTESLLLDIYTTAHPYAPITIGKLANAADVLHANPVLYFVPKQPSLEQFNTNFGGELYLIEERATSGHGDKNNFGNSNTIISTDDFYKNLRKSDDFYLDEASYIRARLFDMLIGDWDRHQDQWRWAEFKKNGKTMYKPIPRDRDQAFSIYDGFALGAISRIVPGLKFLQIYDEDIRNVKWFNHAPFPLDLSLIQKATYNDWKEQVAFLQKNITNKVIDEALSEMPLEVQDETISIIKQKLKGRLNNLYKIAGEYYEHLIKYPIVTGNDKDNLFEIKRLKNGITEITISNIKKDKKGTEIFNKTYSKKETKEIWIYGLDDSDTFIVSGEKKNAITLKIIGGQNNDIYNIKSGKRVTVYDFYSKKNTFKTNKGRKRLFDDYDMNLYNFKKYKYTQNRIKPAIGANPDDGLKIGVSDIFTIYGFERNPFSQQHIINLSYYFASSGYDLRYSGEFANVFNKWNILVEGLFTSPNFTHNFYGYGNDSKNLQDIFGKDYHRVRISTYAASPSLKWTGRMGGEIKFGPTFESIEIEKTDNRFINLFPIFNEKRHNYVGVRTSYYYENFNKSTFPTLGMAVGFKAGWRTNINTDTSENNGYITPAIGFNYKLTTNGKLMLATKFKGNIIIGDNFKFYNAASIGGDDGLRGYNNNRFTGNTSYYNNTDIRYNFTKIKTKIVPFQIGAFGGFDYGRVWYKGEDSNGWKTSYGGGIWADAAELINFNLSFFGSKDGTRVRFGLGFEF</sequence>
<organism evidence="4 5">
    <name type="scientific">Lutibacter agarilyticus</name>
    <dbReference type="NCBI Taxonomy" id="1109740"/>
    <lineage>
        <taxon>Bacteria</taxon>
        <taxon>Pseudomonadati</taxon>
        <taxon>Bacteroidota</taxon>
        <taxon>Flavobacteriia</taxon>
        <taxon>Flavobacteriales</taxon>
        <taxon>Flavobacteriaceae</taxon>
        <taxon>Lutibacter</taxon>
    </lineage>
</organism>
<evidence type="ECO:0000259" key="3">
    <source>
        <dbReference type="Pfam" id="PF00149"/>
    </source>
</evidence>
<evidence type="ECO:0000313" key="5">
    <source>
        <dbReference type="Proteomes" id="UP000198384"/>
    </source>
</evidence>
<feature type="domain" description="Calcineurin-like phosphoesterase" evidence="3">
    <location>
        <begin position="49"/>
        <end position="245"/>
    </location>
</feature>
<dbReference type="OrthoDB" id="333971at2"/>
<keyword evidence="2" id="KW-0378">Hydrolase</keyword>
<name>A0A238XJI5_9FLAO</name>
<dbReference type="EMBL" id="FZNT01000006">
    <property type="protein sequence ID" value="SNR58741.1"/>
    <property type="molecule type" value="Genomic_DNA"/>
</dbReference>
<reference evidence="4 5" key="1">
    <citation type="submission" date="2017-06" db="EMBL/GenBank/DDBJ databases">
        <authorList>
            <person name="Kim H.J."/>
            <person name="Triplett B.A."/>
        </authorList>
    </citation>
    <scope>NUCLEOTIDE SEQUENCE [LARGE SCALE GENOMIC DNA]</scope>
    <source>
        <strain evidence="4 5">DSM 29150</strain>
    </source>
</reference>